<keyword evidence="2" id="KW-1185">Reference proteome</keyword>
<dbReference type="AlphaFoldDB" id="A0AAE4CBJ1"/>
<dbReference type="RefSeq" id="WP_310366885.1">
    <property type="nucleotide sequence ID" value="NZ_JAVDYB010000001.1"/>
</dbReference>
<gene>
    <name evidence="1" type="ORF">J2S41_002433</name>
</gene>
<dbReference type="EMBL" id="JAVDYB010000001">
    <property type="protein sequence ID" value="MDR7275655.1"/>
    <property type="molecule type" value="Genomic_DNA"/>
</dbReference>
<accession>A0AAE4CBJ1</accession>
<evidence type="ECO:0000313" key="1">
    <source>
        <dbReference type="EMBL" id="MDR7275655.1"/>
    </source>
</evidence>
<dbReference type="InterPro" id="IPR003386">
    <property type="entry name" value="LACT/PDAT_acylTrfase"/>
</dbReference>
<dbReference type="GO" id="GO:0006629">
    <property type="term" value="P:lipid metabolic process"/>
    <property type="evidence" value="ECO:0007669"/>
    <property type="project" value="InterPro"/>
</dbReference>
<dbReference type="Gene3D" id="3.40.50.1820">
    <property type="entry name" value="alpha/beta hydrolase"/>
    <property type="match status" value="1"/>
</dbReference>
<comment type="caution">
    <text evidence="1">The sequence shown here is derived from an EMBL/GenBank/DDBJ whole genome shotgun (WGS) entry which is preliminary data.</text>
</comment>
<name>A0AAE4CBJ1_9ACTN</name>
<organism evidence="1 2">
    <name type="scientific">Catenuloplanes atrovinosus</name>
    <dbReference type="NCBI Taxonomy" id="137266"/>
    <lineage>
        <taxon>Bacteria</taxon>
        <taxon>Bacillati</taxon>
        <taxon>Actinomycetota</taxon>
        <taxon>Actinomycetes</taxon>
        <taxon>Micromonosporales</taxon>
        <taxon>Micromonosporaceae</taxon>
        <taxon>Catenuloplanes</taxon>
    </lineage>
</organism>
<dbReference type="SUPFAM" id="SSF53474">
    <property type="entry name" value="alpha/beta-Hydrolases"/>
    <property type="match status" value="1"/>
</dbReference>
<evidence type="ECO:0000313" key="2">
    <source>
        <dbReference type="Proteomes" id="UP001183643"/>
    </source>
</evidence>
<dbReference type="InterPro" id="IPR029058">
    <property type="entry name" value="AB_hydrolase_fold"/>
</dbReference>
<reference evidence="1" key="1">
    <citation type="submission" date="2023-07" db="EMBL/GenBank/DDBJ databases">
        <title>Sequencing the genomes of 1000 actinobacteria strains.</title>
        <authorList>
            <person name="Klenk H.-P."/>
        </authorList>
    </citation>
    <scope>NUCLEOTIDE SEQUENCE</scope>
    <source>
        <strain evidence="1">DSM 44707</strain>
    </source>
</reference>
<sequence>MTTPTDLVVVLPGILGSTLRHRDSLVWAPSAGSALRAIRTFGRNIRVLQLPDGLGDEHPDDDVEPVSLMPDVHVLPGIWTPIKGYDRLLARLRSIGYRETRDDPGAPPGNLLPIPYDWRLSNRYNGQRLARIIEPALQRWREQGGAYADAKVSFVCHSMGGLVARWYIEHCGGAETTHKLITIGTPYRGSAKALEQLVNGARKGIGRLSVDLTDLVRSMPSMYQLLPEYACIEQPSGLAKTTEISLPELATGNVANGARFHALLTEAESRRPASLTDTHAIVGIHQPTATTANLTGSGIELRNTYGDDDLYGDATVPIVAASRPDIPMNSPLLRRVPDQHGNLQRNKAVLDEIHGILTASPITVRAPHTTALRVDTPDLILTGEALPVSVAIAGNDPQPIRITVTAENRRIIASRIVRPRDSTLTTTSIEGLPPGAYSIDLTGLTPTSTIAPVSSDILVWDPIKEI</sequence>
<proteinExistence type="predicted"/>
<dbReference type="Proteomes" id="UP001183643">
    <property type="component" value="Unassembled WGS sequence"/>
</dbReference>
<protein>
    <submittedName>
        <fullName evidence="1">Pimeloyl-ACP methyl ester carboxylesterase</fullName>
    </submittedName>
</protein>
<dbReference type="GO" id="GO:0008374">
    <property type="term" value="F:O-acyltransferase activity"/>
    <property type="evidence" value="ECO:0007669"/>
    <property type="project" value="InterPro"/>
</dbReference>
<dbReference type="Pfam" id="PF02450">
    <property type="entry name" value="LCAT"/>
    <property type="match status" value="1"/>
</dbReference>
<dbReference type="PANTHER" id="PTHR11440">
    <property type="entry name" value="LECITHIN-CHOLESTEROL ACYLTRANSFERASE-RELATED"/>
    <property type="match status" value="1"/>
</dbReference>